<organism evidence="2 3">
    <name type="scientific">Glutinoglossum americanum</name>
    <dbReference type="NCBI Taxonomy" id="1670608"/>
    <lineage>
        <taxon>Eukaryota</taxon>
        <taxon>Fungi</taxon>
        <taxon>Dikarya</taxon>
        <taxon>Ascomycota</taxon>
        <taxon>Pezizomycotina</taxon>
        <taxon>Geoglossomycetes</taxon>
        <taxon>Geoglossales</taxon>
        <taxon>Geoglossaceae</taxon>
        <taxon>Glutinoglossum</taxon>
    </lineage>
</organism>
<keyword evidence="1" id="KW-1133">Transmembrane helix</keyword>
<accession>A0A9P8I8M5</accession>
<dbReference type="EMBL" id="JAGHQL010000099">
    <property type="protein sequence ID" value="KAH0538704.1"/>
    <property type="molecule type" value="Genomic_DNA"/>
</dbReference>
<dbReference type="Proteomes" id="UP000698800">
    <property type="component" value="Unassembled WGS sequence"/>
</dbReference>
<proteinExistence type="predicted"/>
<comment type="caution">
    <text evidence="2">The sequence shown here is derived from an EMBL/GenBank/DDBJ whole genome shotgun (WGS) entry which is preliminary data.</text>
</comment>
<evidence type="ECO:0000313" key="3">
    <source>
        <dbReference type="Proteomes" id="UP000698800"/>
    </source>
</evidence>
<keyword evidence="1" id="KW-0812">Transmembrane</keyword>
<keyword evidence="3" id="KW-1185">Reference proteome</keyword>
<reference evidence="2" key="1">
    <citation type="submission" date="2021-03" db="EMBL/GenBank/DDBJ databases">
        <title>Comparative genomics and phylogenomic investigation of the class Geoglossomycetes provide insights into ecological specialization and systematics.</title>
        <authorList>
            <person name="Melie T."/>
            <person name="Pirro S."/>
            <person name="Miller A.N."/>
            <person name="Quandt A."/>
        </authorList>
    </citation>
    <scope>NUCLEOTIDE SEQUENCE</scope>
    <source>
        <strain evidence="2">GBOQ0MN5Z8</strain>
    </source>
</reference>
<feature type="transmembrane region" description="Helical" evidence="1">
    <location>
        <begin position="456"/>
        <end position="477"/>
    </location>
</feature>
<dbReference type="OrthoDB" id="3692311at2759"/>
<feature type="transmembrane region" description="Helical" evidence="1">
    <location>
        <begin position="21"/>
        <end position="39"/>
    </location>
</feature>
<name>A0A9P8I8M5_9PEZI</name>
<protein>
    <recommendedName>
        <fullName evidence="4">Transmembrane protein</fullName>
    </recommendedName>
</protein>
<evidence type="ECO:0000313" key="2">
    <source>
        <dbReference type="EMBL" id="KAH0538704.1"/>
    </source>
</evidence>
<gene>
    <name evidence="2" type="ORF">FGG08_004721</name>
</gene>
<sequence length="557" mass="61565">MTSIEQMMRSQTVFSTIQSALSLRLFSFSTLILLSLWSLNPIGGQASLRALSLDTPISTHSTPISYMSLDPQIALKFDVFGGLSSITYYRPLISSLFGSALYSPEAAVQYLVGSEQEANLTNVITRLGGMDTAILRSEQDSWGNVRIPVLHLLPGFDPDAPDTWVHVPADEVPSLSSIIGVPIQYLPTRFGGISSGNITFNMESNYHRFECFDWKLLSGDGEVAWLDANNYNLSALPFSVHESTGFFLDTNTSDTSRVKPWANNDTTTQMPARTIWFASRGDDLGRDLEMITSVTYCAISQEYVEARVQCSNAGPDSRTGCAITAMRQSQKPHFCSNFTELDAGIYESHLSVLSNILPESHSFTSSPQEFFLYDPPGAFTNIKYSVSAVQMSHVPINVFQDRLAFLYNTFSTITKAPNLIVGGEFVSPFGDGSILVSANAEWSYLLGPVYRLHTDWAAVYFFAVAVLCICAFWTVIVRLRLRVPDMLGSVSSLTRDSAFIGVPSAASTLDGDERARLLKDMWIRLQDVQPGAQIGRISLSSNQSLRDNGLDRQRFYE</sequence>
<keyword evidence="1" id="KW-0472">Membrane</keyword>
<evidence type="ECO:0000256" key="1">
    <source>
        <dbReference type="SAM" id="Phobius"/>
    </source>
</evidence>
<evidence type="ECO:0008006" key="4">
    <source>
        <dbReference type="Google" id="ProtNLM"/>
    </source>
</evidence>
<dbReference type="AlphaFoldDB" id="A0A9P8I8M5"/>